<dbReference type="InterPro" id="IPR036397">
    <property type="entry name" value="RNaseH_sf"/>
</dbReference>
<keyword evidence="7" id="KW-0540">Nuclease</keyword>
<dbReference type="CDD" id="cd09280">
    <property type="entry name" value="RNase_HI_eukaryote_like"/>
    <property type="match status" value="1"/>
</dbReference>
<dbReference type="GO" id="GO:0043137">
    <property type="term" value="P:DNA replication, removal of RNA primer"/>
    <property type="evidence" value="ECO:0007669"/>
    <property type="project" value="TreeGrafter"/>
</dbReference>
<keyword evidence="9" id="KW-0255">Endonuclease</keyword>
<keyword evidence="10" id="KW-0378">Hydrolase</keyword>
<evidence type="ECO:0000256" key="12">
    <source>
        <dbReference type="SAM" id="MobiDB-lite"/>
    </source>
</evidence>
<evidence type="ECO:0000256" key="4">
    <source>
        <dbReference type="ARBA" id="ARBA00005300"/>
    </source>
</evidence>
<dbReference type="GeneID" id="30194256"/>
<evidence type="ECO:0000256" key="5">
    <source>
        <dbReference type="ARBA" id="ARBA00012180"/>
    </source>
</evidence>
<gene>
    <name evidence="14" type="ORF">L198_05043</name>
</gene>
<dbReference type="InterPro" id="IPR009027">
    <property type="entry name" value="Ribosomal_bL9/RNase_H1_N"/>
</dbReference>
<dbReference type="Gene3D" id="3.30.420.10">
    <property type="entry name" value="Ribonuclease H-like superfamily/Ribonuclease H"/>
    <property type="match status" value="1"/>
</dbReference>
<proteinExistence type="inferred from homology"/>
<evidence type="ECO:0000313" key="15">
    <source>
        <dbReference type="Proteomes" id="UP000094819"/>
    </source>
</evidence>
<accession>A0A1E3J053</accession>
<dbReference type="FunFam" id="3.40.970.10:FF:000002">
    <property type="entry name" value="Ribonuclease H"/>
    <property type="match status" value="1"/>
</dbReference>
<dbReference type="RefSeq" id="XP_019030723.1">
    <property type="nucleotide sequence ID" value="XM_019177142.1"/>
</dbReference>
<dbReference type="Pfam" id="PF00075">
    <property type="entry name" value="RNase_H"/>
    <property type="match status" value="1"/>
</dbReference>
<feature type="compositionally biased region" description="Polar residues" evidence="12">
    <location>
        <begin position="87"/>
        <end position="100"/>
    </location>
</feature>
<dbReference type="InterPro" id="IPR012337">
    <property type="entry name" value="RNaseH-like_sf"/>
</dbReference>
<dbReference type="Proteomes" id="UP000094819">
    <property type="component" value="Unassembled WGS sequence"/>
</dbReference>
<evidence type="ECO:0000256" key="2">
    <source>
        <dbReference type="ARBA" id="ARBA00001946"/>
    </source>
</evidence>
<evidence type="ECO:0000259" key="13">
    <source>
        <dbReference type="PROSITE" id="PS50879"/>
    </source>
</evidence>
<dbReference type="InterPro" id="IPR002156">
    <property type="entry name" value="RNaseH_domain"/>
</dbReference>
<dbReference type="InterPro" id="IPR011320">
    <property type="entry name" value="RNase_H1_N"/>
</dbReference>
<sequence length="391" mass="43050">MSYSSLSYELPLLEFNEREGGEITLGSLNKPRKAGVYAVAIGFKPGLYETWDEANAQVRGYPGAKHQKFGTRQEATGWLAESGVDLDTSSKAAQRRSCSPESRPRKRNHGQERVPTTRAGKLTVPNTNTSTQPSLPESQVRDLETDRAASPFNDVTPSTLSPILADIAKKGFLFSKSSPHHLIVYTDGSARGNGQVGSKAGAGVWWGSQGEASKSNWAERVPGHPQTNNRGELLAVIRAIERCPYPDLPLEVRCDSRYSISCMTIWLPKWVEKGFKGSRGEPVMNVDLIKHLMTIIRRRGPNAPVRFKHVSAHSGIIGNEEADRLAKTGGALPDVKDRGEWLDLDPPEEPQDNKLISVDSEIDERWLMSAEEIDLLERDLAEGDRGAGRDS</sequence>
<dbReference type="PANTHER" id="PTHR10642">
    <property type="entry name" value="RIBONUCLEASE H1"/>
    <property type="match status" value="1"/>
</dbReference>
<feature type="domain" description="RNase H type-1" evidence="13">
    <location>
        <begin position="178"/>
        <end position="331"/>
    </location>
</feature>
<comment type="cofactor">
    <cofactor evidence="2">
        <name>Mg(2+)</name>
        <dbReference type="ChEBI" id="CHEBI:18420"/>
    </cofactor>
</comment>
<evidence type="ECO:0000256" key="7">
    <source>
        <dbReference type="ARBA" id="ARBA00022722"/>
    </source>
</evidence>
<dbReference type="Gene3D" id="3.40.970.10">
    <property type="entry name" value="Ribonuclease H1, N-terminal domain"/>
    <property type="match status" value="1"/>
</dbReference>
<evidence type="ECO:0000256" key="11">
    <source>
        <dbReference type="ARBA" id="ARBA00022842"/>
    </source>
</evidence>
<dbReference type="SUPFAM" id="SSF55658">
    <property type="entry name" value="L9 N-domain-like"/>
    <property type="match status" value="1"/>
</dbReference>
<evidence type="ECO:0000256" key="3">
    <source>
        <dbReference type="ARBA" id="ARBA00004065"/>
    </source>
</evidence>
<feature type="compositionally biased region" description="Polar residues" evidence="12">
    <location>
        <begin position="124"/>
        <end position="137"/>
    </location>
</feature>
<dbReference type="PROSITE" id="PS50879">
    <property type="entry name" value="RNASE_H_1"/>
    <property type="match status" value="1"/>
</dbReference>
<dbReference type="GO" id="GO:0003676">
    <property type="term" value="F:nucleic acid binding"/>
    <property type="evidence" value="ECO:0007669"/>
    <property type="project" value="InterPro"/>
</dbReference>
<dbReference type="InterPro" id="IPR037056">
    <property type="entry name" value="RNase_H1_N_sf"/>
</dbReference>
<keyword evidence="8" id="KW-0479">Metal-binding</keyword>
<dbReference type="Pfam" id="PF01693">
    <property type="entry name" value="Cauli_VI"/>
    <property type="match status" value="1"/>
</dbReference>
<comment type="function">
    <text evidence="3">Endonuclease that specifically degrades the RNA of RNA-DNA hybrids.</text>
</comment>
<dbReference type="GO" id="GO:0004523">
    <property type="term" value="F:RNA-DNA hybrid ribonuclease activity"/>
    <property type="evidence" value="ECO:0007669"/>
    <property type="project" value="UniProtKB-EC"/>
</dbReference>
<keyword evidence="15" id="KW-1185">Reference proteome</keyword>
<feature type="region of interest" description="Disordered" evidence="12">
    <location>
        <begin position="83"/>
        <end position="154"/>
    </location>
</feature>
<comment type="catalytic activity">
    <reaction evidence="1">
        <text>Endonucleolytic cleavage to 5'-phosphomonoester.</text>
        <dbReference type="EC" id="3.1.26.4"/>
    </reaction>
</comment>
<dbReference type="GO" id="GO:0046872">
    <property type="term" value="F:metal ion binding"/>
    <property type="evidence" value="ECO:0007669"/>
    <property type="project" value="UniProtKB-KW"/>
</dbReference>
<dbReference type="AlphaFoldDB" id="A0A1E3J053"/>
<evidence type="ECO:0000256" key="1">
    <source>
        <dbReference type="ARBA" id="ARBA00000077"/>
    </source>
</evidence>
<evidence type="ECO:0000256" key="8">
    <source>
        <dbReference type="ARBA" id="ARBA00022723"/>
    </source>
</evidence>
<evidence type="ECO:0000256" key="6">
    <source>
        <dbReference type="ARBA" id="ARBA00017721"/>
    </source>
</evidence>
<dbReference type="SUPFAM" id="SSF53098">
    <property type="entry name" value="Ribonuclease H-like"/>
    <property type="match status" value="1"/>
</dbReference>
<comment type="similarity">
    <text evidence="4">Belongs to the RNase H family.</text>
</comment>
<comment type="caution">
    <text evidence="14">The sequence shown here is derived from an EMBL/GenBank/DDBJ whole genome shotgun (WGS) entry which is preliminary data.</text>
</comment>
<evidence type="ECO:0000256" key="9">
    <source>
        <dbReference type="ARBA" id="ARBA00022759"/>
    </source>
</evidence>
<keyword evidence="11" id="KW-0460">Magnesium</keyword>
<dbReference type="EMBL" id="AWGH01000015">
    <property type="protein sequence ID" value="ODN94192.1"/>
    <property type="molecule type" value="Genomic_DNA"/>
</dbReference>
<dbReference type="EC" id="3.1.26.4" evidence="5"/>
<dbReference type="PANTHER" id="PTHR10642:SF26">
    <property type="entry name" value="RIBONUCLEASE H1"/>
    <property type="match status" value="1"/>
</dbReference>
<evidence type="ECO:0000313" key="14">
    <source>
        <dbReference type="EMBL" id="ODN94192.1"/>
    </source>
</evidence>
<reference evidence="14 15" key="1">
    <citation type="submission" date="2016-06" db="EMBL/GenBank/DDBJ databases">
        <title>Evolution of pathogenesis and genome organization in the Tremellales.</title>
        <authorList>
            <person name="Cuomo C."/>
            <person name="Litvintseva A."/>
            <person name="Heitman J."/>
            <person name="Chen Y."/>
            <person name="Sun S."/>
            <person name="Springer D."/>
            <person name="Dromer F."/>
            <person name="Young S."/>
            <person name="Zeng Q."/>
            <person name="Chapman S."/>
            <person name="Gujja S."/>
            <person name="Saif S."/>
            <person name="Birren B."/>
        </authorList>
    </citation>
    <scope>NUCLEOTIDE SEQUENCE [LARGE SCALE GENOMIC DNA]</scope>
    <source>
        <strain evidence="14 15">CBS 7118</strain>
    </source>
</reference>
<dbReference type="FunFam" id="3.30.420.10:FF:000158">
    <property type="entry name" value="Ribonuclease H"/>
    <property type="match status" value="1"/>
</dbReference>
<name>A0A1E3J053_9TREE</name>
<dbReference type="InterPro" id="IPR050092">
    <property type="entry name" value="RNase_H"/>
</dbReference>
<dbReference type="OrthoDB" id="245563at2759"/>
<evidence type="ECO:0000256" key="10">
    <source>
        <dbReference type="ARBA" id="ARBA00022801"/>
    </source>
</evidence>
<protein>
    <recommendedName>
        <fullName evidence="6">Ribonuclease H</fullName>
        <ecNumber evidence="5">3.1.26.4</ecNumber>
    </recommendedName>
</protein>
<organism evidence="14 15">
    <name type="scientific">Cryptococcus wingfieldii CBS 7118</name>
    <dbReference type="NCBI Taxonomy" id="1295528"/>
    <lineage>
        <taxon>Eukaryota</taxon>
        <taxon>Fungi</taxon>
        <taxon>Dikarya</taxon>
        <taxon>Basidiomycota</taxon>
        <taxon>Agaricomycotina</taxon>
        <taxon>Tremellomycetes</taxon>
        <taxon>Tremellales</taxon>
        <taxon>Cryptococcaceae</taxon>
        <taxon>Cryptococcus</taxon>
    </lineage>
</organism>